<proteinExistence type="predicted"/>
<dbReference type="InterPro" id="IPR036691">
    <property type="entry name" value="Endo/exonu/phosph_ase_sf"/>
</dbReference>
<protein>
    <submittedName>
        <fullName evidence="1">Uncharacterized protein</fullName>
    </submittedName>
</protein>
<evidence type="ECO:0000313" key="2">
    <source>
        <dbReference type="Proteomes" id="UP000266841"/>
    </source>
</evidence>
<reference evidence="1 2" key="1">
    <citation type="journal article" date="2012" name="Genome Biol.">
        <title>Genome and low-iron response of an oceanic diatom adapted to chronic iron limitation.</title>
        <authorList>
            <person name="Lommer M."/>
            <person name="Specht M."/>
            <person name="Roy A.S."/>
            <person name="Kraemer L."/>
            <person name="Andreson R."/>
            <person name="Gutowska M.A."/>
            <person name="Wolf J."/>
            <person name="Bergner S.V."/>
            <person name="Schilhabel M.B."/>
            <person name="Klostermeier U.C."/>
            <person name="Beiko R.G."/>
            <person name="Rosenstiel P."/>
            <person name="Hippler M."/>
            <person name="Laroche J."/>
        </authorList>
    </citation>
    <scope>NUCLEOTIDE SEQUENCE [LARGE SCALE GENOMIC DNA]</scope>
    <source>
        <strain evidence="1 2">CCMP1005</strain>
    </source>
</reference>
<sequence length="160" mass="17303">GRNGGLESACRALDLSNVAVAVLQETTNKITTDAYTKFSLGYRVQASKATSVRQGGVALCYRDDHPGFELEEQRFFGPNVVTFQLIITGRAKYYCVGAYIPPSDDTQVTQLARKGSSSSCSTDVRTGAGNGGSIAWVVGYRPNQTTFWRHHELELGSGCV</sequence>
<dbReference type="Proteomes" id="UP000266841">
    <property type="component" value="Unassembled WGS sequence"/>
</dbReference>
<gene>
    <name evidence="1" type="ORF">THAOC_22765</name>
</gene>
<accession>K0RW90</accession>
<comment type="caution">
    <text evidence="1">The sequence shown here is derived from an EMBL/GenBank/DDBJ whole genome shotgun (WGS) entry which is preliminary data.</text>
</comment>
<evidence type="ECO:0000313" key="1">
    <source>
        <dbReference type="EMBL" id="EJK57215.1"/>
    </source>
</evidence>
<name>K0RW90_THAOC</name>
<dbReference type="eggNOG" id="ENOG502ST6P">
    <property type="taxonomic scope" value="Eukaryota"/>
</dbReference>
<feature type="non-terminal residue" evidence="1">
    <location>
        <position position="1"/>
    </location>
</feature>
<keyword evidence="2" id="KW-1185">Reference proteome</keyword>
<dbReference type="Gene3D" id="3.60.10.10">
    <property type="entry name" value="Endonuclease/exonuclease/phosphatase"/>
    <property type="match status" value="1"/>
</dbReference>
<dbReference type="AlphaFoldDB" id="K0RW90"/>
<dbReference type="EMBL" id="AGNL01029039">
    <property type="protein sequence ID" value="EJK57215.1"/>
    <property type="molecule type" value="Genomic_DNA"/>
</dbReference>
<organism evidence="1 2">
    <name type="scientific">Thalassiosira oceanica</name>
    <name type="common">Marine diatom</name>
    <dbReference type="NCBI Taxonomy" id="159749"/>
    <lineage>
        <taxon>Eukaryota</taxon>
        <taxon>Sar</taxon>
        <taxon>Stramenopiles</taxon>
        <taxon>Ochrophyta</taxon>
        <taxon>Bacillariophyta</taxon>
        <taxon>Coscinodiscophyceae</taxon>
        <taxon>Thalassiosirophycidae</taxon>
        <taxon>Thalassiosirales</taxon>
        <taxon>Thalassiosiraceae</taxon>
        <taxon>Thalassiosira</taxon>
    </lineage>
</organism>